<organism evidence="3 4">
    <name type="scientific">Methanobacterium paludis (strain DSM 25820 / JCM 18151 / SWAN1)</name>
    <dbReference type="NCBI Taxonomy" id="868131"/>
    <lineage>
        <taxon>Archaea</taxon>
        <taxon>Methanobacteriati</taxon>
        <taxon>Methanobacteriota</taxon>
        <taxon>Methanomada group</taxon>
        <taxon>Methanobacteria</taxon>
        <taxon>Methanobacteriales</taxon>
        <taxon>Methanobacteriaceae</taxon>
        <taxon>Methanobacterium</taxon>
    </lineage>
</organism>
<dbReference type="Pfam" id="PF07760">
    <property type="entry name" value="DUF1616"/>
    <property type="match status" value="2"/>
</dbReference>
<reference evidence="3 4" key="1">
    <citation type="journal article" date="2014" name="Int. J. Syst. Evol. Microbiol.">
        <title>Methanobacterium paludis sp. nov. and a novel strain of Methanobacterium lacus isolated from northern peatlands.</title>
        <authorList>
            <person name="Cadillo-Quiroz H."/>
            <person name="Brauer S.L."/>
            <person name="Goodson N."/>
            <person name="Yavitt J.B."/>
            <person name="Zinder S.H."/>
        </authorList>
    </citation>
    <scope>NUCLEOTIDE SEQUENCE [LARGE SCALE GENOMIC DNA]</scope>
    <source>
        <strain evidence="4">DSM 25820 / JCM 18151 / SWAN1</strain>
    </source>
</reference>
<dbReference type="HOGENOM" id="CLU_686260_0_0_2"/>
<evidence type="ECO:0000256" key="1">
    <source>
        <dbReference type="SAM" id="Phobius"/>
    </source>
</evidence>
<feature type="transmembrane region" description="Helical" evidence="1">
    <location>
        <begin position="271"/>
        <end position="292"/>
    </location>
</feature>
<feature type="domain" description="DUF1616" evidence="2">
    <location>
        <begin position="216"/>
        <end position="486"/>
    </location>
</feature>
<keyword evidence="1" id="KW-0812">Transmembrane</keyword>
<dbReference type="AlphaFoldDB" id="F6D730"/>
<feature type="domain" description="DUF1616" evidence="2">
    <location>
        <begin position="13"/>
        <end position="134"/>
    </location>
</feature>
<feature type="transmembrane region" description="Helical" evidence="1">
    <location>
        <begin position="353"/>
        <end position="374"/>
    </location>
</feature>
<keyword evidence="1" id="KW-1133">Transmembrane helix</keyword>
<evidence type="ECO:0000313" key="4">
    <source>
        <dbReference type="Proteomes" id="UP000009231"/>
    </source>
</evidence>
<dbReference type="SUPFAM" id="SSF103473">
    <property type="entry name" value="MFS general substrate transporter"/>
    <property type="match status" value="1"/>
</dbReference>
<feature type="transmembrane region" description="Helical" evidence="1">
    <location>
        <begin position="96"/>
        <end position="114"/>
    </location>
</feature>
<dbReference type="eggNOG" id="arCOG02884">
    <property type="taxonomic scope" value="Archaea"/>
</dbReference>
<dbReference type="Proteomes" id="UP000009231">
    <property type="component" value="Chromosome"/>
</dbReference>
<proteinExistence type="predicted"/>
<dbReference type="RefSeq" id="WP_013825898.1">
    <property type="nucleotide sequence ID" value="NC_015574.1"/>
</dbReference>
<feature type="transmembrane region" description="Helical" evidence="1">
    <location>
        <begin position="35"/>
        <end position="55"/>
    </location>
</feature>
<dbReference type="STRING" id="868131.MSWAN_1383"/>
<dbReference type="GeneID" id="32173605"/>
<evidence type="ECO:0000313" key="3">
    <source>
        <dbReference type="EMBL" id="AEG18397.1"/>
    </source>
</evidence>
<feature type="transmembrane region" description="Helical" evidence="1">
    <location>
        <begin position="240"/>
        <end position="259"/>
    </location>
</feature>
<keyword evidence="4" id="KW-1185">Reference proteome</keyword>
<dbReference type="KEGG" id="mew:MSWAN_1383"/>
<dbReference type="EMBL" id="CP002772">
    <property type="protein sequence ID" value="AEG18397.1"/>
    <property type="molecule type" value="Genomic_DNA"/>
</dbReference>
<protein>
    <recommendedName>
        <fullName evidence="2">DUF1616 domain-containing protein</fullName>
    </recommendedName>
</protein>
<feature type="transmembrane region" description="Helical" evidence="1">
    <location>
        <begin position="207"/>
        <end position="228"/>
    </location>
</feature>
<name>F6D730_METPW</name>
<sequence>MKKQSLKDTAAVLLLMILSLTWLLTQTINEFNASIIPYILIMFILPGYSFVNALVPIKSDLSRIKRLFLSIMTIFLITGFFFIVSRHQIFGITLKSVFLIMAMIITILSIITILERLAFSNREIDVVEVDRSSHNADYDDHGKEEVYGKDIYSKKEIKKEVYRTKDDRKEESHEEENYDIIKMHNEDEISTDRRRKHSTVKRGRKKLFIPTDLILVFLITALCILFVLTPKLSHTFVRTLLGLFLILFIPGYSLIAALFPKKDDLEGIERAALSFGLSVAVTPLIGLALNYTSWGIRLTPILISLSAFTFIMVFVAYLRRIRAPLEERFSVPFGSLPDRIRGQFKGESRNSKILSIVLIITIVLAVATTVYIVVNPHQGEKFTEFYILGPNGTAADYPTNMTSGEIGSVIIGVVNHEYQPVNYSLVVQVNGTILKQENITLNTTQKLEIPYNFTAGYATGKKEIEFQLYKLPDETNVYRSLHLWINIE</sequence>
<evidence type="ECO:0000259" key="2">
    <source>
        <dbReference type="Pfam" id="PF07760"/>
    </source>
</evidence>
<feature type="transmembrane region" description="Helical" evidence="1">
    <location>
        <begin position="67"/>
        <end position="84"/>
    </location>
</feature>
<dbReference type="OrthoDB" id="82282at2157"/>
<dbReference type="Gene3D" id="1.20.1250.20">
    <property type="entry name" value="MFS general substrate transporter like domains"/>
    <property type="match status" value="1"/>
</dbReference>
<dbReference type="InterPro" id="IPR036259">
    <property type="entry name" value="MFS_trans_sf"/>
</dbReference>
<keyword evidence="1" id="KW-0472">Membrane</keyword>
<gene>
    <name evidence="3" type="ordered locus">MSWAN_1383</name>
</gene>
<accession>F6D730</accession>
<dbReference type="InterPro" id="IPR011674">
    <property type="entry name" value="DUF1616"/>
</dbReference>
<feature type="transmembrane region" description="Helical" evidence="1">
    <location>
        <begin position="298"/>
        <end position="318"/>
    </location>
</feature>